<feature type="region of interest" description="Disordered" evidence="1">
    <location>
        <begin position="1"/>
        <end position="42"/>
    </location>
</feature>
<keyword evidence="3" id="KW-1185">Reference proteome</keyword>
<protein>
    <submittedName>
        <fullName evidence="2">Uncharacterized protein</fullName>
    </submittedName>
</protein>
<dbReference type="AlphaFoldDB" id="A0A821U1X2"/>
<feature type="compositionally biased region" description="Polar residues" evidence="1">
    <location>
        <begin position="23"/>
        <end position="42"/>
    </location>
</feature>
<evidence type="ECO:0000313" key="2">
    <source>
        <dbReference type="EMBL" id="CAF4880558.1"/>
    </source>
</evidence>
<dbReference type="Proteomes" id="UP000663873">
    <property type="component" value="Unassembled WGS sequence"/>
</dbReference>
<gene>
    <name evidence="2" type="ORF">UJA718_LOCUS44675</name>
</gene>
<organism evidence="2 3">
    <name type="scientific">Rotaria socialis</name>
    <dbReference type="NCBI Taxonomy" id="392032"/>
    <lineage>
        <taxon>Eukaryota</taxon>
        <taxon>Metazoa</taxon>
        <taxon>Spiralia</taxon>
        <taxon>Gnathifera</taxon>
        <taxon>Rotifera</taxon>
        <taxon>Eurotatoria</taxon>
        <taxon>Bdelloidea</taxon>
        <taxon>Philodinida</taxon>
        <taxon>Philodinidae</taxon>
        <taxon>Rotaria</taxon>
    </lineage>
</organism>
<reference evidence="2" key="1">
    <citation type="submission" date="2021-02" db="EMBL/GenBank/DDBJ databases">
        <authorList>
            <person name="Nowell W R."/>
        </authorList>
    </citation>
    <scope>NUCLEOTIDE SEQUENCE</scope>
</reference>
<accession>A0A821U1X2</accession>
<name>A0A821U1X2_9BILA</name>
<comment type="caution">
    <text evidence="2">The sequence shown here is derived from an EMBL/GenBank/DDBJ whole genome shotgun (WGS) entry which is preliminary data.</text>
</comment>
<dbReference type="EMBL" id="CAJOBP010070274">
    <property type="protein sequence ID" value="CAF4880558.1"/>
    <property type="molecule type" value="Genomic_DNA"/>
</dbReference>
<evidence type="ECO:0000313" key="3">
    <source>
        <dbReference type="Proteomes" id="UP000663873"/>
    </source>
</evidence>
<proteinExistence type="predicted"/>
<feature type="non-terminal residue" evidence="2">
    <location>
        <position position="82"/>
    </location>
</feature>
<sequence>MDQYTNDDSTSNQSDSSSSSTTVMSRQQQVIHGNTTGVARPSGIQSVQYEALMSRDEQEQTTKTSVITTKRALITKNIGTTE</sequence>
<evidence type="ECO:0000256" key="1">
    <source>
        <dbReference type="SAM" id="MobiDB-lite"/>
    </source>
</evidence>
<feature type="compositionally biased region" description="Low complexity" evidence="1">
    <location>
        <begin position="1"/>
        <end position="22"/>
    </location>
</feature>